<dbReference type="RefSeq" id="WP_066730147.1">
    <property type="nucleotide sequence ID" value="NZ_CAMPUK010000003.1"/>
</dbReference>
<dbReference type="PANTHER" id="PTHR45782:SF4">
    <property type="entry name" value="MITOCHONDRIAL RIBOSOME-ASSOCIATED GTPASE 1"/>
    <property type="match status" value="1"/>
</dbReference>
<gene>
    <name evidence="5" type="primary">ylqF</name>
    <name evidence="5" type="ORF">QQA45_03120</name>
</gene>
<dbReference type="InterPro" id="IPR030378">
    <property type="entry name" value="G_CP_dom"/>
</dbReference>
<dbReference type="InterPro" id="IPR023179">
    <property type="entry name" value="GTP-bd_ortho_bundle_sf"/>
</dbReference>
<dbReference type="PROSITE" id="PS51721">
    <property type="entry name" value="G_CP"/>
    <property type="match status" value="1"/>
</dbReference>
<feature type="domain" description="CP-type G" evidence="4">
    <location>
        <begin position="16"/>
        <end position="184"/>
    </location>
</feature>
<dbReference type="SUPFAM" id="SSF52540">
    <property type="entry name" value="P-loop containing nucleoside triphosphate hydrolases"/>
    <property type="match status" value="1"/>
</dbReference>
<comment type="function">
    <text evidence="3">Required for a late step of 50S ribosomal subunit assembly. Has GTPase activity.</text>
</comment>
<sequence>MIETKTNINWYPGHMKKTMDMIVEQLKQIDVVIEILDARIPLSSRNPEINNIVKNKTRIIILNKVDLVEQKDFIKWKQYFLEEGVDYIIALSAEKGTNLKELKTYIKKLYDIKLEKMKKKGLRKTQIRAMILGIPNVGKSRLINKLANKSKAGVGNLPGFTRGKQWISVDENFFILDTPGVLWPKFNSHEVALNLAITGSIKDEVVAIEEVASSLLQKMKEFSIIDRVYMAYNLTKEEDDDIYALMKKIEKRLLINTKELDYEIVSKRILRDFRQGKFGKFFLELPERK</sequence>
<name>A0ABT7HJ22_9FUSO</name>
<dbReference type="Proteomes" id="UP001225134">
    <property type="component" value="Unassembled WGS sequence"/>
</dbReference>
<evidence type="ECO:0000256" key="1">
    <source>
        <dbReference type="ARBA" id="ARBA00022741"/>
    </source>
</evidence>
<dbReference type="EMBL" id="JASSPP010000004">
    <property type="protein sequence ID" value="MDK9580506.1"/>
    <property type="molecule type" value="Genomic_DNA"/>
</dbReference>
<organism evidence="5 6">
    <name type="scientific">Sneathia sanguinegens</name>
    <dbReference type="NCBI Taxonomy" id="40543"/>
    <lineage>
        <taxon>Bacteria</taxon>
        <taxon>Fusobacteriati</taxon>
        <taxon>Fusobacteriota</taxon>
        <taxon>Fusobacteriia</taxon>
        <taxon>Fusobacteriales</taxon>
        <taxon>Leptotrichiaceae</taxon>
        <taxon>Sneathia</taxon>
    </lineage>
</organism>
<evidence type="ECO:0000313" key="5">
    <source>
        <dbReference type="EMBL" id="MDK9580506.1"/>
    </source>
</evidence>
<proteinExistence type="inferred from homology"/>
<dbReference type="Gene3D" id="1.10.1580.10">
    <property type="match status" value="1"/>
</dbReference>
<dbReference type="NCBIfam" id="TIGR03596">
    <property type="entry name" value="GTPase_YlqF"/>
    <property type="match status" value="1"/>
</dbReference>
<comment type="subcellular location">
    <subcellularLocation>
        <location evidence="3">Cytoplasm</location>
    </subcellularLocation>
</comment>
<comment type="similarity">
    <text evidence="3">Belongs to the TRAFAC class YlqF/YawG GTPase family. MTG1 subfamily.</text>
</comment>
<dbReference type="CDD" id="cd01856">
    <property type="entry name" value="YlqF"/>
    <property type="match status" value="1"/>
</dbReference>
<evidence type="ECO:0000256" key="2">
    <source>
        <dbReference type="ARBA" id="ARBA00023134"/>
    </source>
</evidence>
<dbReference type="InterPro" id="IPR027417">
    <property type="entry name" value="P-loop_NTPase"/>
</dbReference>
<dbReference type="Gene3D" id="3.40.50.300">
    <property type="entry name" value="P-loop containing nucleotide triphosphate hydrolases"/>
    <property type="match status" value="1"/>
</dbReference>
<dbReference type="InterPro" id="IPR016478">
    <property type="entry name" value="GTPase_MTG1"/>
</dbReference>
<dbReference type="InterPro" id="IPR006073">
    <property type="entry name" value="GTP-bd"/>
</dbReference>
<protein>
    <recommendedName>
        <fullName evidence="3">Ribosome biogenesis GTPase A</fullName>
    </recommendedName>
</protein>
<comment type="caution">
    <text evidence="5">The sequence shown here is derived from an EMBL/GenBank/DDBJ whole genome shotgun (WGS) entry which is preliminary data.</text>
</comment>
<dbReference type="InterPro" id="IPR012381">
    <property type="entry name" value="EutP_PduV"/>
</dbReference>
<dbReference type="InterPro" id="IPR019991">
    <property type="entry name" value="GTP-bd_ribosome_bgen"/>
</dbReference>
<dbReference type="PIRSF" id="PIRSF006230">
    <property type="entry name" value="MG442"/>
    <property type="match status" value="1"/>
</dbReference>
<keyword evidence="3" id="KW-0963">Cytoplasm</keyword>
<keyword evidence="2 3" id="KW-0342">GTP-binding</keyword>
<evidence type="ECO:0000259" key="4">
    <source>
        <dbReference type="PROSITE" id="PS51721"/>
    </source>
</evidence>
<accession>A0ABT7HJ22</accession>
<reference evidence="5 6" key="1">
    <citation type="submission" date="2023-06" db="EMBL/GenBank/DDBJ databases">
        <title>Antibody response to the Sneathia vaginalis cytopathogenic toxin A during pregnancy.</title>
        <authorList>
            <person name="Mccoy Z.T."/>
            <person name="Serrano M.G."/>
            <person name="Spaine K."/>
            <person name="Edwards D.J."/>
            <person name="Buck G.A."/>
            <person name="Jefferson K."/>
        </authorList>
    </citation>
    <scope>NUCLEOTIDE SEQUENCE [LARGE SCALE GENOMIC DNA]</scope>
    <source>
        <strain evidence="5 6">CCUG 42621</strain>
    </source>
</reference>
<keyword evidence="6" id="KW-1185">Reference proteome</keyword>
<evidence type="ECO:0000313" key="6">
    <source>
        <dbReference type="Proteomes" id="UP001225134"/>
    </source>
</evidence>
<dbReference type="PANTHER" id="PTHR45782">
    <property type="entry name" value="MITOCHONDRIAL RIBOSOME-ASSOCIATED GTPASE 1"/>
    <property type="match status" value="1"/>
</dbReference>
<evidence type="ECO:0000256" key="3">
    <source>
        <dbReference type="PIRNR" id="PIRNR006230"/>
    </source>
</evidence>
<dbReference type="Pfam" id="PF01926">
    <property type="entry name" value="MMR_HSR1"/>
    <property type="match status" value="1"/>
</dbReference>
<keyword evidence="1 3" id="KW-0547">Nucleotide-binding</keyword>
<dbReference type="Pfam" id="PF10662">
    <property type="entry name" value="PduV-EutP"/>
    <property type="match status" value="1"/>
</dbReference>